<accession>F9Y9T7</accession>
<dbReference type="PANTHER" id="PTHR10094">
    <property type="entry name" value="STEROL CARRIER PROTEIN 2 SCP-2 FAMILY PROTEIN"/>
    <property type="match status" value="1"/>
</dbReference>
<dbReference type="RefSeq" id="WP_013383618.1">
    <property type="nucleotide sequence ID" value="NC_017384.1"/>
</dbReference>
<reference evidence="2 3" key="1">
    <citation type="journal article" date="2011" name="J. Bacteriol.">
        <title>Complete genome sequence of the industrial strain Ketogulonicigenium vulgare WSH-001.</title>
        <authorList>
            <person name="Liu L."/>
            <person name="Li Y."/>
            <person name="Zhang J."/>
            <person name="Zhou Z."/>
            <person name="Liu J."/>
            <person name="Li X."/>
            <person name="Zhou J."/>
            <person name="Du G."/>
            <person name="Wang L."/>
            <person name="Chen J."/>
        </authorList>
    </citation>
    <scope>NUCLEOTIDE SEQUENCE [LARGE SCALE GENOMIC DNA]</scope>
    <source>
        <strain evidence="2 3">WSH-001</strain>
    </source>
</reference>
<dbReference type="GO" id="GO:0005829">
    <property type="term" value="C:cytosol"/>
    <property type="evidence" value="ECO:0007669"/>
    <property type="project" value="TreeGrafter"/>
</dbReference>
<dbReference type="AlphaFoldDB" id="F9Y9T7"/>
<dbReference type="Gene3D" id="3.30.1050.10">
    <property type="entry name" value="SCP2 sterol-binding domain"/>
    <property type="match status" value="1"/>
</dbReference>
<evidence type="ECO:0000313" key="3">
    <source>
        <dbReference type="Proteomes" id="UP000000692"/>
    </source>
</evidence>
<feature type="domain" description="SCP2" evidence="1">
    <location>
        <begin position="21"/>
        <end position="96"/>
    </location>
</feature>
<dbReference type="eggNOG" id="COG3255">
    <property type="taxonomic scope" value="Bacteria"/>
</dbReference>
<dbReference type="InterPro" id="IPR003033">
    <property type="entry name" value="SCP2_sterol-bd_dom"/>
</dbReference>
<name>F9Y9T7_KETVW</name>
<dbReference type="SUPFAM" id="SSF55718">
    <property type="entry name" value="SCP-like"/>
    <property type="match status" value="1"/>
</dbReference>
<dbReference type="InterPro" id="IPR036527">
    <property type="entry name" value="SCP2_sterol-bd_dom_sf"/>
</dbReference>
<sequence length="96" mass="9956">MSDFLNHVAAILTDKVAGQDIPGTVKFHITDRGAVLAGPNGITVGDGPADVTLSASEEVFQSLIAGHSNPVTAFMTGKLQVDGDMGLAMRLSTLFE</sequence>
<dbReference type="EMBL" id="CP002018">
    <property type="protein sequence ID" value="AEM40189.1"/>
    <property type="molecule type" value="Genomic_DNA"/>
</dbReference>
<dbReference type="Proteomes" id="UP000000692">
    <property type="component" value="Chromosome"/>
</dbReference>
<gene>
    <name evidence="2" type="ordered locus">KVU_0350</name>
</gene>
<dbReference type="PANTHER" id="PTHR10094:SF25">
    <property type="entry name" value="SCP2 STEROL-BINDING DOMAIN-CONTAINING PROTEIN 1"/>
    <property type="match status" value="1"/>
</dbReference>
<protein>
    <submittedName>
        <fullName evidence="2">SCP-2 sterol transfer family protein</fullName>
    </submittedName>
</protein>
<dbReference type="OrthoDB" id="9809312at2"/>
<dbReference type="PATRIC" id="fig|759362.5.peg.366"/>
<keyword evidence="3" id="KW-1185">Reference proteome</keyword>
<dbReference type="HOGENOM" id="CLU_105945_2_1_5"/>
<proteinExistence type="predicted"/>
<evidence type="ECO:0000259" key="1">
    <source>
        <dbReference type="Pfam" id="PF02036"/>
    </source>
</evidence>
<dbReference type="Pfam" id="PF02036">
    <property type="entry name" value="SCP2"/>
    <property type="match status" value="1"/>
</dbReference>
<evidence type="ECO:0000313" key="2">
    <source>
        <dbReference type="EMBL" id="AEM40189.1"/>
    </source>
</evidence>
<organism evidence="2 3">
    <name type="scientific">Ketogulonicigenium vulgare (strain WSH-001)</name>
    <dbReference type="NCBI Taxonomy" id="759362"/>
    <lineage>
        <taxon>Bacteria</taxon>
        <taxon>Pseudomonadati</taxon>
        <taxon>Pseudomonadota</taxon>
        <taxon>Alphaproteobacteria</taxon>
        <taxon>Rhodobacterales</taxon>
        <taxon>Roseobacteraceae</taxon>
        <taxon>Ketogulonicigenium</taxon>
    </lineage>
</organism>
<dbReference type="KEGG" id="kvl:KVU_0350"/>